<reference evidence="2 3" key="1">
    <citation type="submission" date="2019-02" db="EMBL/GenBank/DDBJ databases">
        <title>Deep-cultivation of Planctomycetes and their phenomic and genomic characterization uncovers novel biology.</title>
        <authorList>
            <person name="Wiegand S."/>
            <person name="Jogler M."/>
            <person name="Boedeker C."/>
            <person name="Pinto D."/>
            <person name="Vollmers J."/>
            <person name="Rivas-Marin E."/>
            <person name="Kohn T."/>
            <person name="Peeters S.H."/>
            <person name="Heuer A."/>
            <person name="Rast P."/>
            <person name="Oberbeckmann S."/>
            <person name="Bunk B."/>
            <person name="Jeske O."/>
            <person name="Meyerdierks A."/>
            <person name="Storesund J.E."/>
            <person name="Kallscheuer N."/>
            <person name="Luecker S."/>
            <person name="Lage O.M."/>
            <person name="Pohl T."/>
            <person name="Merkel B.J."/>
            <person name="Hornburger P."/>
            <person name="Mueller R.-W."/>
            <person name="Bruemmer F."/>
            <person name="Labrenz M."/>
            <person name="Spormann A.M."/>
            <person name="Op Den Camp H."/>
            <person name="Overmann J."/>
            <person name="Amann R."/>
            <person name="Jetten M.S.M."/>
            <person name="Mascher T."/>
            <person name="Medema M.H."/>
            <person name="Devos D.P."/>
            <person name="Kaster A.-K."/>
            <person name="Ovreas L."/>
            <person name="Rohde M."/>
            <person name="Galperin M.Y."/>
            <person name="Jogler C."/>
        </authorList>
    </citation>
    <scope>NUCLEOTIDE SEQUENCE [LARGE SCALE GENOMIC DNA]</scope>
    <source>
        <strain evidence="2 3">Pla108</strain>
    </source>
</reference>
<keyword evidence="3" id="KW-1185">Reference proteome</keyword>
<evidence type="ECO:0000313" key="2">
    <source>
        <dbReference type="EMBL" id="TWT97983.1"/>
    </source>
</evidence>
<protein>
    <submittedName>
        <fullName evidence="2">Uncharacterized protein</fullName>
    </submittedName>
</protein>
<keyword evidence="1" id="KW-0812">Transmembrane</keyword>
<dbReference type="EMBL" id="SJPR01000002">
    <property type="protein sequence ID" value="TWT97983.1"/>
    <property type="molecule type" value="Genomic_DNA"/>
</dbReference>
<evidence type="ECO:0000313" key="3">
    <source>
        <dbReference type="Proteomes" id="UP000317421"/>
    </source>
</evidence>
<dbReference type="Proteomes" id="UP000317421">
    <property type="component" value="Unassembled WGS sequence"/>
</dbReference>
<evidence type="ECO:0000256" key="1">
    <source>
        <dbReference type="SAM" id="Phobius"/>
    </source>
</evidence>
<dbReference type="AlphaFoldDB" id="A0A5C6AIC5"/>
<comment type="caution">
    <text evidence="2">The sequence shown here is derived from an EMBL/GenBank/DDBJ whole genome shotgun (WGS) entry which is preliminary data.</text>
</comment>
<keyword evidence="1" id="KW-0472">Membrane</keyword>
<name>A0A5C6AIC5_9BACT</name>
<dbReference type="RefSeq" id="WP_146444871.1">
    <property type="nucleotide sequence ID" value="NZ_SJPR01000002.1"/>
</dbReference>
<organism evidence="2 3">
    <name type="scientific">Botrimarina colliarenosi</name>
    <dbReference type="NCBI Taxonomy" id="2528001"/>
    <lineage>
        <taxon>Bacteria</taxon>
        <taxon>Pseudomonadati</taxon>
        <taxon>Planctomycetota</taxon>
        <taxon>Planctomycetia</taxon>
        <taxon>Pirellulales</taxon>
        <taxon>Lacipirellulaceae</taxon>
        <taxon>Botrimarina</taxon>
    </lineage>
</organism>
<keyword evidence="1" id="KW-1133">Transmembrane helix</keyword>
<accession>A0A5C6AIC5</accession>
<feature type="transmembrane region" description="Helical" evidence="1">
    <location>
        <begin position="12"/>
        <end position="36"/>
    </location>
</feature>
<proteinExistence type="predicted"/>
<sequence>MRRSRHSPRRGAVLIAAIVCLVVAMSILSTMVAGSLTQRQQLASEKNARQVALLVVAGRDRAIARLVDDSEYDGESWRPTIAKLEATVEVRVARRTDGAATVAVTATFPADGPRVVRRSQIFTIPASKPDPQE</sequence>
<gene>
    <name evidence="2" type="ORF">Pla108_21380</name>
</gene>